<name>A0A7J6VWM6_THATH</name>
<keyword evidence="3" id="KW-0238">DNA-binding</keyword>
<dbReference type="InterPro" id="IPR044837">
    <property type="entry name" value="REM16-like"/>
</dbReference>
<dbReference type="CDD" id="cd10017">
    <property type="entry name" value="B3_DNA"/>
    <property type="match status" value="2"/>
</dbReference>
<evidence type="ECO:0000256" key="3">
    <source>
        <dbReference type="ARBA" id="ARBA00023125"/>
    </source>
</evidence>
<dbReference type="InterPro" id="IPR015300">
    <property type="entry name" value="DNA-bd_pseudobarrel_sf"/>
</dbReference>
<dbReference type="PROSITE" id="PS50863">
    <property type="entry name" value="B3"/>
    <property type="match status" value="2"/>
</dbReference>
<dbReference type="PANTHER" id="PTHR31391">
    <property type="entry name" value="B3 DOMAIN-CONTAINING PROTEIN OS11G0197600-RELATED"/>
    <property type="match status" value="1"/>
</dbReference>
<evidence type="ECO:0000313" key="7">
    <source>
        <dbReference type="EMBL" id="KAF5189097.1"/>
    </source>
</evidence>
<evidence type="ECO:0000313" key="8">
    <source>
        <dbReference type="Proteomes" id="UP000554482"/>
    </source>
</evidence>
<comment type="subcellular location">
    <subcellularLocation>
        <location evidence="1">Nucleus</location>
    </subcellularLocation>
</comment>
<accession>A0A7J6VWM6</accession>
<dbReference type="SUPFAM" id="SSF101936">
    <property type="entry name" value="DNA-binding pseudobarrel domain"/>
    <property type="match status" value="2"/>
</dbReference>
<dbReference type="Proteomes" id="UP000554482">
    <property type="component" value="Unassembled WGS sequence"/>
</dbReference>
<keyword evidence="8" id="KW-1185">Reference proteome</keyword>
<feature type="domain" description="TF-B3" evidence="6">
    <location>
        <begin position="246"/>
        <end position="339"/>
    </location>
</feature>
<evidence type="ECO:0000256" key="1">
    <source>
        <dbReference type="ARBA" id="ARBA00004123"/>
    </source>
</evidence>
<keyword evidence="5" id="KW-0539">Nucleus</keyword>
<feature type="non-terminal residue" evidence="7">
    <location>
        <position position="1"/>
    </location>
</feature>
<dbReference type="Pfam" id="PF02362">
    <property type="entry name" value="B3"/>
    <property type="match status" value="2"/>
</dbReference>
<dbReference type="Gene3D" id="2.40.330.10">
    <property type="entry name" value="DNA-binding pseudobarrel domain"/>
    <property type="match status" value="2"/>
</dbReference>
<evidence type="ECO:0000256" key="5">
    <source>
        <dbReference type="ARBA" id="ARBA00023242"/>
    </source>
</evidence>
<reference evidence="7 8" key="1">
    <citation type="submission" date="2020-06" db="EMBL/GenBank/DDBJ databases">
        <title>Transcriptomic and genomic resources for Thalictrum thalictroides and T. hernandezii: Facilitating candidate gene discovery in an emerging model plant lineage.</title>
        <authorList>
            <person name="Arias T."/>
            <person name="Riano-Pachon D.M."/>
            <person name="Di Stilio V.S."/>
        </authorList>
    </citation>
    <scope>NUCLEOTIDE SEQUENCE [LARGE SCALE GENOMIC DNA]</scope>
    <source>
        <strain evidence="8">cv. WT478/WT964</strain>
        <tissue evidence="7">Leaves</tissue>
    </source>
</reference>
<dbReference type="OrthoDB" id="1666376at2759"/>
<sequence>FWESFTLEYQLRSILAGLTELTMHINSFIIFMVYPAFVRPDRESVAKVILVCFPCNPIQRMVKGGTDQIISEDMKQPEFFKIIHASLGNTEQLRIPPEFLKHISDEVSGIAVLEGPSATWDWHVRFCRTEGGTFFTEGWNDFVRDNALGEYEFLVFRYQGNMCFFVEIYAKSGCKKEDSGGNIQHNSTQMFIGSTSYCGRGRPPKNALLSQIRGKVRNGRLPTEEEREKVLKAALSFTSTLRLPNFMRCLYASCVYTSYVLNIPSDFAKAYLPKYKKEIVLQGRSGKSWRVTCNPGKRQYTFCGGWTCFVHENQLNAGDVCVFELVCTKTLRVHIFRIYPTS</sequence>
<feature type="domain" description="TF-B3" evidence="6">
    <location>
        <begin position="78"/>
        <end position="172"/>
    </location>
</feature>
<evidence type="ECO:0000259" key="6">
    <source>
        <dbReference type="PROSITE" id="PS50863"/>
    </source>
</evidence>
<dbReference type="AlphaFoldDB" id="A0A7J6VWM6"/>
<evidence type="ECO:0000256" key="4">
    <source>
        <dbReference type="ARBA" id="ARBA00023163"/>
    </source>
</evidence>
<evidence type="ECO:0000256" key="2">
    <source>
        <dbReference type="ARBA" id="ARBA00023015"/>
    </source>
</evidence>
<dbReference type="EMBL" id="JABWDY010025963">
    <property type="protein sequence ID" value="KAF5189097.1"/>
    <property type="molecule type" value="Genomic_DNA"/>
</dbReference>
<comment type="caution">
    <text evidence="7">The sequence shown here is derived from an EMBL/GenBank/DDBJ whole genome shotgun (WGS) entry which is preliminary data.</text>
</comment>
<dbReference type="GO" id="GO:0005634">
    <property type="term" value="C:nucleus"/>
    <property type="evidence" value="ECO:0007669"/>
    <property type="project" value="UniProtKB-SubCell"/>
</dbReference>
<organism evidence="7 8">
    <name type="scientific">Thalictrum thalictroides</name>
    <name type="common">Rue-anemone</name>
    <name type="synonym">Anemone thalictroides</name>
    <dbReference type="NCBI Taxonomy" id="46969"/>
    <lineage>
        <taxon>Eukaryota</taxon>
        <taxon>Viridiplantae</taxon>
        <taxon>Streptophyta</taxon>
        <taxon>Embryophyta</taxon>
        <taxon>Tracheophyta</taxon>
        <taxon>Spermatophyta</taxon>
        <taxon>Magnoliopsida</taxon>
        <taxon>Ranunculales</taxon>
        <taxon>Ranunculaceae</taxon>
        <taxon>Thalictroideae</taxon>
        <taxon>Thalictrum</taxon>
    </lineage>
</organism>
<dbReference type="InterPro" id="IPR003340">
    <property type="entry name" value="B3_DNA-bd"/>
</dbReference>
<dbReference type="PANTHER" id="PTHR31391:SF106">
    <property type="entry name" value="B3 DOMAIN-CONTAINING PROTEIN OS01G0723500"/>
    <property type="match status" value="1"/>
</dbReference>
<keyword evidence="2" id="KW-0805">Transcription regulation</keyword>
<protein>
    <submittedName>
        <fullName evidence="7">B3 domain-containing protein</fullName>
    </submittedName>
</protein>
<proteinExistence type="predicted"/>
<keyword evidence="4" id="KW-0804">Transcription</keyword>
<dbReference type="SMART" id="SM01019">
    <property type="entry name" value="B3"/>
    <property type="match status" value="2"/>
</dbReference>
<dbReference type="GO" id="GO:0003677">
    <property type="term" value="F:DNA binding"/>
    <property type="evidence" value="ECO:0007669"/>
    <property type="project" value="UniProtKB-KW"/>
</dbReference>
<gene>
    <name evidence="7" type="ORF">FRX31_021317</name>
</gene>